<dbReference type="InterPro" id="IPR009078">
    <property type="entry name" value="Ferritin-like_SF"/>
</dbReference>
<dbReference type="CDD" id="cd00657">
    <property type="entry name" value="Ferritin_like"/>
    <property type="match status" value="1"/>
</dbReference>
<dbReference type="RefSeq" id="WP_309860909.1">
    <property type="nucleotide sequence ID" value="NZ_JAVDQG010000001.1"/>
</dbReference>
<accession>A0ABU1II82</accession>
<feature type="domain" description="Rubrerythrin diiron-binding" evidence="1">
    <location>
        <begin position="92"/>
        <end position="143"/>
    </location>
</feature>
<keyword evidence="3" id="KW-1185">Reference proteome</keyword>
<evidence type="ECO:0000313" key="2">
    <source>
        <dbReference type="EMBL" id="MDR6224103.1"/>
    </source>
</evidence>
<dbReference type="EMBL" id="JAVDQG010000001">
    <property type="protein sequence ID" value="MDR6224103.1"/>
    <property type="molecule type" value="Genomic_DNA"/>
</dbReference>
<evidence type="ECO:0000313" key="3">
    <source>
        <dbReference type="Proteomes" id="UP001185012"/>
    </source>
</evidence>
<dbReference type="Gene3D" id="1.20.5.420">
    <property type="entry name" value="Immunoglobulin FC, subunit C"/>
    <property type="match status" value="1"/>
</dbReference>
<evidence type="ECO:0000259" key="1">
    <source>
        <dbReference type="Pfam" id="PF02915"/>
    </source>
</evidence>
<name>A0ABU1II82_9BACL</name>
<dbReference type="SUPFAM" id="SSF47240">
    <property type="entry name" value="Ferritin-like"/>
    <property type="match status" value="1"/>
</dbReference>
<dbReference type="InterPro" id="IPR003251">
    <property type="entry name" value="Rr_diiron-bd_dom"/>
</dbReference>
<dbReference type="Proteomes" id="UP001185012">
    <property type="component" value="Unassembled WGS sequence"/>
</dbReference>
<protein>
    <submittedName>
        <fullName evidence="2">Rubrerythrin</fullName>
    </submittedName>
</protein>
<dbReference type="Pfam" id="PF02915">
    <property type="entry name" value="Rubrerythrin"/>
    <property type="match status" value="1"/>
</dbReference>
<comment type="caution">
    <text evidence="2">The sequence shown here is derived from an EMBL/GenBank/DDBJ whole genome shotgun (WGS) entry which is preliminary data.</text>
</comment>
<gene>
    <name evidence="2" type="ORF">JOE21_000091</name>
</gene>
<dbReference type="Gene3D" id="1.20.120.660">
    <property type="entry name" value="IL-4 antagonist (De novo design) like domain"/>
    <property type="match status" value="1"/>
</dbReference>
<organism evidence="2 3">
    <name type="scientific">Desmospora profundinema</name>
    <dbReference type="NCBI Taxonomy" id="1571184"/>
    <lineage>
        <taxon>Bacteria</taxon>
        <taxon>Bacillati</taxon>
        <taxon>Bacillota</taxon>
        <taxon>Bacilli</taxon>
        <taxon>Bacillales</taxon>
        <taxon>Thermoactinomycetaceae</taxon>
        <taxon>Desmospora</taxon>
    </lineage>
</organism>
<sequence length="150" mass="17369">MYSIPHSILQRKRDIGLADKIAKAIDGQYSAIACYGYLASIAPTEEERKQILEIRQDEVRHYQAFSAIYMRLTGRQHHPSITEPCPQQYREGLEFAFKDEQETTDFYLDIAYQATDPAIRNEFLRAAADEQHHAVWFLYFLTKKSCGCKG</sequence>
<reference evidence="2 3" key="1">
    <citation type="submission" date="2023-07" db="EMBL/GenBank/DDBJ databases">
        <title>Genomic Encyclopedia of Type Strains, Phase IV (KMG-IV): sequencing the most valuable type-strain genomes for metagenomic binning, comparative biology and taxonomic classification.</title>
        <authorList>
            <person name="Goeker M."/>
        </authorList>
    </citation>
    <scope>NUCLEOTIDE SEQUENCE [LARGE SCALE GENOMIC DNA]</scope>
    <source>
        <strain evidence="2 3">DSM 45903</strain>
    </source>
</reference>
<proteinExistence type="predicted"/>